<dbReference type="RefSeq" id="XP_056034950.1">
    <property type="nucleotide sequence ID" value="XM_056180329.1"/>
</dbReference>
<dbReference type="InterPro" id="IPR040107">
    <property type="entry name" value="Snu23"/>
</dbReference>
<keyword evidence="8" id="KW-1185">Reference proteome</keyword>
<dbReference type="PANTHER" id="PTHR45986:SF1">
    <property type="entry name" value="ZINC FINGER MATRIN-TYPE PROTEIN 2"/>
    <property type="match status" value="1"/>
</dbReference>
<accession>A0AAE9W8B2</accession>
<evidence type="ECO:0000313" key="7">
    <source>
        <dbReference type="EMBL" id="WBW70707.1"/>
    </source>
</evidence>
<dbReference type="GO" id="GO:0000398">
    <property type="term" value="P:mRNA splicing, via spliceosome"/>
    <property type="evidence" value="ECO:0007669"/>
    <property type="project" value="InterPro"/>
</dbReference>
<sequence length="176" mass="20373">MEHHKKPVASQQPTRGRQPNVVGARSGSIGVEKDINKVKIVPANASFGRRGHGAGWYCEACNETYKDSLSWIEHLNSTQHLRKTRTVVTDRRATLEEVKERMEYWRQQLLQPQIGSKEYSLRERTDSYREQLQKQKLEKQARKRDQANKKLEEPSETESSELVQMMGLRGFGSTNF</sequence>
<dbReference type="GO" id="GO:0003676">
    <property type="term" value="F:nucleic acid binding"/>
    <property type="evidence" value="ECO:0007669"/>
    <property type="project" value="InterPro"/>
</dbReference>
<dbReference type="GeneID" id="80875018"/>
<dbReference type="InterPro" id="IPR013087">
    <property type="entry name" value="Znf_C2H2_type"/>
</dbReference>
<dbReference type="SUPFAM" id="SSF57667">
    <property type="entry name" value="beta-beta-alpha zinc fingers"/>
    <property type="match status" value="1"/>
</dbReference>
<protein>
    <submittedName>
        <fullName evidence="7">U4/U6 x U5 tri-snRNP complex subunit Snu23</fullName>
    </submittedName>
</protein>
<evidence type="ECO:0000256" key="3">
    <source>
        <dbReference type="ARBA" id="ARBA00022833"/>
    </source>
</evidence>
<evidence type="ECO:0000259" key="6">
    <source>
        <dbReference type="PROSITE" id="PS00028"/>
    </source>
</evidence>
<dbReference type="GO" id="GO:0046540">
    <property type="term" value="C:U4/U6 x U5 tri-snRNP complex"/>
    <property type="evidence" value="ECO:0007669"/>
    <property type="project" value="TreeGrafter"/>
</dbReference>
<dbReference type="EMBL" id="CP115611">
    <property type="protein sequence ID" value="WBW70707.1"/>
    <property type="molecule type" value="Genomic_DNA"/>
</dbReference>
<evidence type="ECO:0000256" key="5">
    <source>
        <dbReference type="SAM" id="MobiDB-lite"/>
    </source>
</evidence>
<evidence type="ECO:0000256" key="2">
    <source>
        <dbReference type="ARBA" id="ARBA00022771"/>
    </source>
</evidence>
<keyword evidence="1" id="KW-0479">Metal-binding</keyword>
<evidence type="ECO:0000256" key="1">
    <source>
        <dbReference type="ARBA" id="ARBA00022723"/>
    </source>
</evidence>
<gene>
    <name evidence="7" type="primary">snu23</name>
    <name evidence="7" type="ORF">SOMG_01536</name>
</gene>
<keyword evidence="3" id="KW-0862">Zinc</keyword>
<organism evidence="7 8">
    <name type="scientific">Schizosaccharomyces osmophilus</name>
    <dbReference type="NCBI Taxonomy" id="2545709"/>
    <lineage>
        <taxon>Eukaryota</taxon>
        <taxon>Fungi</taxon>
        <taxon>Dikarya</taxon>
        <taxon>Ascomycota</taxon>
        <taxon>Taphrinomycotina</taxon>
        <taxon>Schizosaccharomycetes</taxon>
        <taxon>Schizosaccharomycetales</taxon>
        <taxon>Schizosaccharomycetaceae</taxon>
        <taxon>Schizosaccharomyces</taxon>
    </lineage>
</organism>
<dbReference type="PANTHER" id="PTHR45986">
    <property type="entry name" value="ZINC FINGER MATRIN-TYPE PROTEIN 2"/>
    <property type="match status" value="1"/>
</dbReference>
<dbReference type="AlphaFoldDB" id="A0AAE9W8B2"/>
<evidence type="ECO:0000313" key="8">
    <source>
        <dbReference type="Proteomes" id="UP001212411"/>
    </source>
</evidence>
<dbReference type="Proteomes" id="UP001212411">
    <property type="component" value="Chromosome 1"/>
</dbReference>
<keyword evidence="2" id="KW-0863">Zinc-finger</keyword>
<dbReference type="GO" id="GO:0008270">
    <property type="term" value="F:zinc ion binding"/>
    <property type="evidence" value="ECO:0007669"/>
    <property type="project" value="UniProtKB-KW"/>
</dbReference>
<dbReference type="KEGG" id="som:SOMG_01536"/>
<dbReference type="InterPro" id="IPR022755">
    <property type="entry name" value="Znf_C2H2_jaz"/>
</dbReference>
<dbReference type="InterPro" id="IPR036236">
    <property type="entry name" value="Znf_C2H2_sf"/>
</dbReference>
<keyword evidence="4" id="KW-0539">Nucleus</keyword>
<feature type="region of interest" description="Disordered" evidence="5">
    <location>
        <begin position="1"/>
        <end position="25"/>
    </location>
</feature>
<dbReference type="SMART" id="SM00451">
    <property type="entry name" value="ZnF_U1"/>
    <property type="match status" value="1"/>
</dbReference>
<proteinExistence type="predicted"/>
<dbReference type="Pfam" id="PF12171">
    <property type="entry name" value="zf-C2H2_jaz"/>
    <property type="match status" value="1"/>
</dbReference>
<evidence type="ECO:0000256" key="4">
    <source>
        <dbReference type="ARBA" id="ARBA00023242"/>
    </source>
</evidence>
<feature type="domain" description="C2H2-type" evidence="6">
    <location>
        <begin position="58"/>
        <end position="80"/>
    </location>
</feature>
<dbReference type="PROSITE" id="PS00028">
    <property type="entry name" value="ZINC_FINGER_C2H2_1"/>
    <property type="match status" value="1"/>
</dbReference>
<feature type="region of interest" description="Disordered" evidence="5">
    <location>
        <begin position="130"/>
        <end position="176"/>
    </location>
</feature>
<dbReference type="GO" id="GO:0005681">
    <property type="term" value="C:spliceosomal complex"/>
    <property type="evidence" value="ECO:0007669"/>
    <property type="project" value="InterPro"/>
</dbReference>
<reference evidence="7 8" key="1">
    <citation type="journal article" date="2023" name="G3 (Bethesda)">
        <title>A high-quality reference genome for the fission yeast Schizosaccharomyces osmophilus.</title>
        <authorList>
            <person name="Jia G.S."/>
            <person name="Zhang W.C."/>
            <person name="Liang Y."/>
            <person name="Liu X.H."/>
            <person name="Rhind N."/>
            <person name="Pidoux A."/>
            <person name="Brysch-Herzberg M."/>
            <person name="Du L.L."/>
        </authorList>
    </citation>
    <scope>NUCLEOTIDE SEQUENCE [LARGE SCALE GENOMIC DNA]</scope>
    <source>
        <strain evidence="7 8">CBS 15793</strain>
    </source>
</reference>
<feature type="compositionally biased region" description="Basic and acidic residues" evidence="5">
    <location>
        <begin position="130"/>
        <end position="153"/>
    </location>
</feature>
<name>A0AAE9W8B2_9SCHI</name>
<dbReference type="InterPro" id="IPR003604">
    <property type="entry name" value="Matrin/U1-like-C_Znf_C2H2"/>
</dbReference>